<dbReference type="Gene3D" id="3.20.10.10">
    <property type="entry name" value="D-amino Acid Aminotransferase, subunit A, domain 2"/>
    <property type="match status" value="1"/>
</dbReference>
<dbReference type="PANTHER" id="PTHR42743:SF4">
    <property type="entry name" value="BRANCHED-CHAIN-AMINO-ACID AMINOTRANSFERASE-RELATED"/>
    <property type="match status" value="1"/>
</dbReference>
<dbReference type="OrthoDB" id="9805628at2"/>
<comment type="function">
    <text evidence="12">Acts on leucine, isoleucine and valine.</text>
</comment>
<evidence type="ECO:0000256" key="8">
    <source>
        <dbReference type="ARBA" id="ARBA00022898"/>
    </source>
</evidence>
<comment type="catalytic activity">
    <reaction evidence="10 12">
        <text>L-isoleucine + 2-oxoglutarate = (S)-3-methyl-2-oxopentanoate + L-glutamate</text>
        <dbReference type="Rhea" id="RHEA:24801"/>
        <dbReference type="ChEBI" id="CHEBI:16810"/>
        <dbReference type="ChEBI" id="CHEBI:29985"/>
        <dbReference type="ChEBI" id="CHEBI:35146"/>
        <dbReference type="ChEBI" id="CHEBI:58045"/>
        <dbReference type="EC" id="2.6.1.42"/>
    </reaction>
</comment>
<dbReference type="GO" id="GO:0009097">
    <property type="term" value="P:isoleucine biosynthetic process"/>
    <property type="evidence" value="ECO:0007669"/>
    <property type="project" value="UniProtKB-UniPathway"/>
</dbReference>
<dbReference type="GO" id="GO:0004084">
    <property type="term" value="F:branched-chain-amino-acid transaminase activity"/>
    <property type="evidence" value="ECO:0007669"/>
    <property type="project" value="UniProtKB-EC"/>
</dbReference>
<dbReference type="EMBL" id="WBZC01000026">
    <property type="protein sequence ID" value="KAB3534741.1"/>
    <property type="molecule type" value="Genomic_DNA"/>
</dbReference>
<evidence type="ECO:0000313" key="13">
    <source>
        <dbReference type="EMBL" id="KAB3534741.1"/>
    </source>
</evidence>
<evidence type="ECO:0000256" key="12">
    <source>
        <dbReference type="RuleBase" id="RU364094"/>
    </source>
</evidence>
<evidence type="ECO:0000256" key="4">
    <source>
        <dbReference type="ARBA" id="ARBA00005072"/>
    </source>
</evidence>
<comment type="catalytic activity">
    <reaction evidence="9 12">
        <text>L-valine + 2-oxoglutarate = 3-methyl-2-oxobutanoate + L-glutamate</text>
        <dbReference type="Rhea" id="RHEA:24813"/>
        <dbReference type="ChEBI" id="CHEBI:11851"/>
        <dbReference type="ChEBI" id="CHEBI:16810"/>
        <dbReference type="ChEBI" id="CHEBI:29985"/>
        <dbReference type="ChEBI" id="CHEBI:57762"/>
        <dbReference type="EC" id="2.6.1.42"/>
    </reaction>
</comment>
<dbReference type="PANTHER" id="PTHR42743">
    <property type="entry name" value="AMINO-ACID AMINOTRANSFERASE"/>
    <property type="match status" value="1"/>
</dbReference>
<evidence type="ECO:0000256" key="6">
    <source>
        <dbReference type="ARBA" id="ARBA00022576"/>
    </source>
</evidence>
<dbReference type="InterPro" id="IPR050571">
    <property type="entry name" value="Class-IV_PLP-Dep_Aminotrnsfr"/>
</dbReference>
<dbReference type="InterPro" id="IPR043131">
    <property type="entry name" value="BCAT-like_N"/>
</dbReference>
<keyword evidence="8 12" id="KW-0663">Pyridoxal phosphate</keyword>
<dbReference type="UniPathway" id="UPA00049">
    <property type="reaction ID" value="UER00062"/>
</dbReference>
<sequence length="306" mass="34673">MNNNRLIWLNGNIVPLSEATINVLAPTSQFGANVFEGIRCYWNGEDKQLYAFKLNEHFKRLKNSMKMFRMEDKYTVEELKKGFIDVVTANNYREDIAVRQTVFIDGFGSWMAKGPINMFIAPIAKSRNDFNNNRGIKCCISSWERISDKNLSPKVKVGANYINSRMAQMEAIENGYDSAIFLNNQGKVSEGPGSCLFIVRDGKLITPPVTASILESITRDAIIQLAKNELNVEVDEREIDRTELYICDEVFLCGSAMEITPVVNVDGIQVSNGNQDNITKRVHQTYIEIVAGKRDNYLSWLTPIYV</sequence>
<dbReference type="GO" id="GO:0009098">
    <property type="term" value="P:L-leucine biosynthetic process"/>
    <property type="evidence" value="ECO:0007669"/>
    <property type="project" value="UniProtKB-UniPathway"/>
</dbReference>
<dbReference type="InterPro" id="IPR036038">
    <property type="entry name" value="Aminotransferase-like"/>
</dbReference>
<comment type="caution">
    <text evidence="13">The sequence shown here is derived from an EMBL/GenBank/DDBJ whole genome shotgun (WGS) entry which is preliminary data.</text>
</comment>
<dbReference type="AlphaFoldDB" id="A0A6I0FFJ9"/>
<evidence type="ECO:0000313" key="14">
    <source>
        <dbReference type="Proteomes" id="UP000432715"/>
    </source>
</evidence>
<gene>
    <name evidence="12" type="primary">ilvE</name>
    <name evidence="13" type="ORF">F8154_08425</name>
</gene>
<keyword evidence="7 12" id="KW-0808">Transferase</keyword>
<comment type="similarity">
    <text evidence="5 12">Belongs to the class-IV pyridoxal-phosphate-dependent aminotransferase family.</text>
</comment>
<keyword evidence="6 12" id="KW-0032">Aminotransferase</keyword>
<dbReference type="EC" id="2.6.1.42" evidence="12"/>
<dbReference type="InterPro" id="IPR043132">
    <property type="entry name" value="BCAT-like_C"/>
</dbReference>
<dbReference type="FunFam" id="3.20.10.10:FF:000002">
    <property type="entry name" value="D-alanine aminotransferase"/>
    <property type="match status" value="1"/>
</dbReference>
<evidence type="ECO:0000256" key="10">
    <source>
        <dbReference type="ARBA" id="ARBA00048798"/>
    </source>
</evidence>
<dbReference type="UniPathway" id="UPA00047">
    <property type="reaction ID" value="UER00058"/>
</dbReference>
<dbReference type="NCBIfam" id="NF005146">
    <property type="entry name" value="PRK06606.1"/>
    <property type="match status" value="1"/>
</dbReference>
<comment type="pathway">
    <text evidence="4 12">Amino-acid biosynthesis; L-leucine biosynthesis; L-leucine from 3-methyl-2-oxobutanoate: step 4/4.</text>
</comment>
<keyword evidence="14" id="KW-1185">Reference proteome</keyword>
<dbReference type="GO" id="GO:0009099">
    <property type="term" value="P:L-valine biosynthetic process"/>
    <property type="evidence" value="ECO:0007669"/>
    <property type="project" value="UniProtKB-UniPathway"/>
</dbReference>
<organism evidence="13 14">
    <name type="scientific">Alkaliphilus pronyensis</name>
    <dbReference type="NCBI Taxonomy" id="1482732"/>
    <lineage>
        <taxon>Bacteria</taxon>
        <taxon>Bacillati</taxon>
        <taxon>Bacillota</taxon>
        <taxon>Clostridia</taxon>
        <taxon>Peptostreptococcales</taxon>
        <taxon>Natronincolaceae</taxon>
        <taxon>Alkaliphilus</taxon>
    </lineage>
</organism>
<proteinExistence type="inferred from homology"/>
<dbReference type="RefSeq" id="WP_151861174.1">
    <property type="nucleotide sequence ID" value="NZ_WBZC01000026.1"/>
</dbReference>
<protein>
    <recommendedName>
        <fullName evidence="12">Branched-chain-amino-acid aminotransferase</fullName>
        <shortName evidence="12">BCAT</shortName>
        <ecNumber evidence="12">2.6.1.42</ecNumber>
    </recommendedName>
</protein>
<evidence type="ECO:0000256" key="7">
    <source>
        <dbReference type="ARBA" id="ARBA00022679"/>
    </source>
</evidence>
<evidence type="ECO:0000256" key="3">
    <source>
        <dbReference type="ARBA" id="ARBA00004931"/>
    </source>
</evidence>
<evidence type="ECO:0000256" key="1">
    <source>
        <dbReference type="ARBA" id="ARBA00001933"/>
    </source>
</evidence>
<keyword evidence="12" id="KW-0028">Amino-acid biosynthesis</keyword>
<keyword evidence="12" id="KW-0100">Branched-chain amino acid biosynthesis</keyword>
<dbReference type="NCBIfam" id="TIGR01122">
    <property type="entry name" value="ilvE_I"/>
    <property type="match status" value="1"/>
</dbReference>
<evidence type="ECO:0000256" key="5">
    <source>
        <dbReference type="ARBA" id="ARBA00009320"/>
    </source>
</evidence>
<comment type="cofactor">
    <cofactor evidence="1 12">
        <name>pyridoxal 5'-phosphate</name>
        <dbReference type="ChEBI" id="CHEBI:597326"/>
    </cofactor>
</comment>
<accession>A0A6I0FFJ9</accession>
<evidence type="ECO:0000256" key="2">
    <source>
        <dbReference type="ARBA" id="ARBA00004824"/>
    </source>
</evidence>
<comment type="catalytic activity">
    <reaction evidence="11 12">
        <text>L-leucine + 2-oxoglutarate = 4-methyl-2-oxopentanoate + L-glutamate</text>
        <dbReference type="Rhea" id="RHEA:18321"/>
        <dbReference type="ChEBI" id="CHEBI:16810"/>
        <dbReference type="ChEBI" id="CHEBI:17865"/>
        <dbReference type="ChEBI" id="CHEBI:29985"/>
        <dbReference type="ChEBI" id="CHEBI:57427"/>
        <dbReference type="EC" id="2.6.1.42"/>
    </reaction>
</comment>
<comment type="pathway">
    <text evidence="2 12">Amino-acid biosynthesis; L-isoleucine biosynthesis; L-isoleucine from 2-oxobutanoate: step 4/4.</text>
</comment>
<dbReference type="Pfam" id="PF01063">
    <property type="entry name" value="Aminotran_4"/>
    <property type="match status" value="1"/>
</dbReference>
<evidence type="ECO:0000256" key="11">
    <source>
        <dbReference type="ARBA" id="ARBA00049229"/>
    </source>
</evidence>
<dbReference type="Gene3D" id="3.30.470.10">
    <property type="match status" value="1"/>
</dbReference>
<dbReference type="InterPro" id="IPR005785">
    <property type="entry name" value="B_amino_transI"/>
</dbReference>
<dbReference type="Proteomes" id="UP000432715">
    <property type="component" value="Unassembled WGS sequence"/>
</dbReference>
<comment type="pathway">
    <text evidence="3 12">Amino-acid biosynthesis; L-valine biosynthesis; L-valine from pyruvate: step 4/4.</text>
</comment>
<reference evidence="13 14" key="1">
    <citation type="submission" date="2019-10" db="EMBL/GenBank/DDBJ databases">
        <title>Alkaliphilus serpentinus sp. nov. and Alkaliphilus pronyensis sp. nov., two novel anaerobic alkaliphilic species isolated from the serpentinized-hosted hydrothermal field of the Prony Bay (New Caledonia).</title>
        <authorList>
            <person name="Postec A."/>
        </authorList>
    </citation>
    <scope>NUCLEOTIDE SEQUENCE [LARGE SCALE GENOMIC DNA]</scope>
    <source>
        <strain evidence="13 14">LacV</strain>
    </source>
</reference>
<dbReference type="SUPFAM" id="SSF56752">
    <property type="entry name" value="D-aminoacid aminotransferase-like PLP-dependent enzymes"/>
    <property type="match status" value="1"/>
</dbReference>
<evidence type="ECO:0000256" key="9">
    <source>
        <dbReference type="ARBA" id="ARBA00048212"/>
    </source>
</evidence>
<dbReference type="UniPathway" id="UPA00048">
    <property type="reaction ID" value="UER00073"/>
</dbReference>
<name>A0A6I0FFJ9_9FIRM</name>
<dbReference type="InterPro" id="IPR001544">
    <property type="entry name" value="Aminotrans_IV"/>
</dbReference>